<accession>A0A6C0L9A8</accession>
<proteinExistence type="predicted"/>
<protein>
    <submittedName>
        <fullName evidence="1">Uncharacterized protein</fullName>
    </submittedName>
</protein>
<sequence>MLNAEDLRTINKANAADTSPPLDIAEGWLFWFEKRGERMLKDAAKLGYTELAVDLPIEIAGSFDRPALVLIQKTLRGLLDGCFVGFVEDEYQGKPICRLFISW</sequence>
<name>A0A6C0L9A8_9ZZZZ</name>
<evidence type="ECO:0000313" key="1">
    <source>
        <dbReference type="EMBL" id="QHU26291.1"/>
    </source>
</evidence>
<dbReference type="EMBL" id="MN740438">
    <property type="protein sequence ID" value="QHU26291.1"/>
    <property type="molecule type" value="Genomic_DNA"/>
</dbReference>
<reference evidence="1" key="1">
    <citation type="journal article" date="2020" name="Nature">
        <title>Giant virus diversity and host interactions through global metagenomics.</title>
        <authorList>
            <person name="Schulz F."/>
            <person name="Roux S."/>
            <person name="Paez-Espino D."/>
            <person name="Jungbluth S."/>
            <person name="Walsh D.A."/>
            <person name="Denef V.J."/>
            <person name="McMahon K.D."/>
            <person name="Konstantinidis K.T."/>
            <person name="Eloe-Fadrosh E.A."/>
            <person name="Kyrpides N.C."/>
            <person name="Woyke T."/>
        </authorList>
    </citation>
    <scope>NUCLEOTIDE SEQUENCE</scope>
    <source>
        <strain evidence="1">GVMAG-M-3300027759-16</strain>
    </source>
</reference>
<organism evidence="1">
    <name type="scientific">viral metagenome</name>
    <dbReference type="NCBI Taxonomy" id="1070528"/>
    <lineage>
        <taxon>unclassified sequences</taxon>
        <taxon>metagenomes</taxon>
        <taxon>organismal metagenomes</taxon>
    </lineage>
</organism>
<dbReference type="AlphaFoldDB" id="A0A6C0L9A8"/>